<name>A0A2S8A7M3_9FLAO</name>
<proteinExistence type="predicted"/>
<comment type="caution">
    <text evidence="2">The sequence shown here is derived from an EMBL/GenBank/DDBJ whole genome shotgun (WGS) entry which is preliminary data.</text>
</comment>
<sequence>MHLVNSQSIPCCIFKSKLLKFSFSSIFPHFSTLNSILLPVLYSPEYVFLPSFELYIHFPPI</sequence>
<keyword evidence="3" id="KW-1185">Reference proteome</keyword>
<accession>A0A2S8A7M3</accession>
<dbReference type="Proteomes" id="UP000238042">
    <property type="component" value="Unassembled WGS sequence"/>
</dbReference>
<reference evidence="2 3" key="1">
    <citation type="submission" date="2018-02" db="EMBL/GenBank/DDBJ databases">
        <title>Genome sequences of Apibacter spp., gut symbionts of Asian honey bees.</title>
        <authorList>
            <person name="Kwong W.K."/>
            <person name="Steele M.I."/>
            <person name="Moran N.A."/>
        </authorList>
    </citation>
    <scope>NUCLEOTIDE SEQUENCE [LARGE SCALE GENOMIC DNA]</scope>
    <source>
        <strain evidence="3">wkB301</strain>
    </source>
</reference>
<evidence type="ECO:0000313" key="3">
    <source>
        <dbReference type="Proteomes" id="UP000238042"/>
    </source>
</evidence>
<feature type="transmembrane region" description="Helical" evidence="1">
    <location>
        <begin position="21"/>
        <end position="42"/>
    </location>
</feature>
<protein>
    <submittedName>
        <fullName evidence="2">Uncharacterized protein</fullName>
    </submittedName>
</protein>
<dbReference type="AlphaFoldDB" id="A0A2S8A7M3"/>
<evidence type="ECO:0000256" key="1">
    <source>
        <dbReference type="SAM" id="Phobius"/>
    </source>
</evidence>
<gene>
    <name evidence="2" type="ORF">C4S77_11865</name>
</gene>
<organism evidence="2 3">
    <name type="scientific">Apibacter adventoris</name>
    <dbReference type="NCBI Taxonomy" id="1679466"/>
    <lineage>
        <taxon>Bacteria</taxon>
        <taxon>Pseudomonadati</taxon>
        <taxon>Bacteroidota</taxon>
        <taxon>Flavobacteriia</taxon>
        <taxon>Flavobacteriales</taxon>
        <taxon>Weeksellaceae</taxon>
        <taxon>Apibacter</taxon>
    </lineage>
</organism>
<dbReference type="EMBL" id="PSZM01000046">
    <property type="protein sequence ID" value="PQL90568.1"/>
    <property type="molecule type" value="Genomic_DNA"/>
</dbReference>
<keyword evidence="1" id="KW-0472">Membrane</keyword>
<keyword evidence="1" id="KW-1133">Transmembrane helix</keyword>
<keyword evidence="1" id="KW-0812">Transmembrane</keyword>
<evidence type="ECO:0000313" key="2">
    <source>
        <dbReference type="EMBL" id="PQL90568.1"/>
    </source>
</evidence>